<evidence type="ECO:0000256" key="1">
    <source>
        <dbReference type="ARBA" id="ARBA00004123"/>
    </source>
</evidence>
<dbReference type="EMBL" id="BAABME010000900">
    <property type="protein sequence ID" value="GAA0146247.1"/>
    <property type="molecule type" value="Genomic_DNA"/>
</dbReference>
<reference evidence="8 9" key="1">
    <citation type="submission" date="2024-01" db="EMBL/GenBank/DDBJ databases">
        <title>The complete chloroplast genome sequence of Lithospermum erythrorhizon: insights into the phylogenetic relationship among Boraginaceae species and the maternal lineages of purple gromwells.</title>
        <authorList>
            <person name="Okada T."/>
            <person name="Watanabe K."/>
        </authorList>
    </citation>
    <scope>NUCLEOTIDE SEQUENCE [LARGE SCALE GENOMIC DNA]</scope>
</reference>
<protein>
    <recommendedName>
        <fullName evidence="7">TF-B3 domain-containing protein</fullName>
    </recommendedName>
</protein>
<feature type="compositionally biased region" description="Acidic residues" evidence="6">
    <location>
        <begin position="125"/>
        <end position="139"/>
    </location>
</feature>
<evidence type="ECO:0000313" key="8">
    <source>
        <dbReference type="EMBL" id="GAA0146247.1"/>
    </source>
</evidence>
<dbReference type="CDD" id="cd10017">
    <property type="entry name" value="B3_DNA"/>
    <property type="match status" value="1"/>
</dbReference>
<dbReference type="AlphaFoldDB" id="A0AAV3P8C4"/>
<keyword evidence="2" id="KW-0805">Transcription regulation</keyword>
<feature type="domain" description="TF-B3" evidence="7">
    <location>
        <begin position="11"/>
        <end position="106"/>
    </location>
</feature>
<dbReference type="GO" id="GO:0005634">
    <property type="term" value="C:nucleus"/>
    <property type="evidence" value="ECO:0007669"/>
    <property type="project" value="UniProtKB-SubCell"/>
</dbReference>
<dbReference type="Pfam" id="PF02362">
    <property type="entry name" value="B3"/>
    <property type="match status" value="1"/>
</dbReference>
<evidence type="ECO:0000256" key="2">
    <source>
        <dbReference type="ARBA" id="ARBA00023015"/>
    </source>
</evidence>
<evidence type="ECO:0000256" key="6">
    <source>
        <dbReference type="SAM" id="MobiDB-lite"/>
    </source>
</evidence>
<dbReference type="InterPro" id="IPR015300">
    <property type="entry name" value="DNA-bd_pseudobarrel_sf"/>
</dbReference>
<dbReference type="Proteomes" id="UP001454036">
    <property type="component" value="Unassembled WGS sequence"/>
</dbReference>
<keyword evidence="3" id="KW-0238">DNA-binding</keyword>
<evidence type="ECO:0000259" key="7">
    <source>
        <dbReference type="PROSITE" id="PS50863"/>
    </source>
</evidence>
<dbReference type="SMART" id="SM01019">
    <property type="entry name" value="B3"/>
    <property type="match status" value="2"/>
</dbReference>
<dbReference type="PANTHER" id="PTHR31920:SF135">
    <property type="entry name" value="B3 DOMAIN-CONTAINING PROTEIN OS03G0621600-RELATED"/>
    <property type="match status" value="1"/>
</dbReference>
<dbReference type="Gene3D" id="2.40.330.10">
    <property type="entry name" value="DNA-binding pseudobarrel domain"/>
    <property type="match status" value="2"/>
</dbReference>
<dbReference type="SUPFAM" id="SSF101936">
    <property type="entry name" value="DNA-binding pseudobarrel domain"/>
    <property type="match status" value="2"/>
</dbReference>
<proteinExistence type="predicted"/>
<dbReference type="InterPro" id="IPR003340">
    <property type="entry name" value="B3_DNA-bd"/>
</dbReference>
<comment type="caution">
    <text evidence="8">The sequence shown here is derived from an EMBL/GenBank/DDBJ whole genome shotgun (WGS) entry which is preliminary data.</text>
</comment>
<name>A0AAV3P8C4_LITER</name>
<keyword evidence="4" id="KW-0804">Transcription</keyword>
<sequence>MEKMVKLSQVPAFFKVYLPGSSSQKMKLPPAFVKKIPQGSIPRKLFLRNRCGRLWTVLLGSMGENLFFQGVGWVQFVRENNLVEGHFLMFYFNGTETFDFKIFEHNRCEKIDDDEAKVEVEDDINEAEEATDEDGVAEEGGDKLEANADKDNETTPVGMQDEEEAGENPGKRKRDGKKKAKGEVIDIYGADIFKSGRYIQPANPYFVTTLRRDKRDQLYIPVDLIKDLEYDLPETLKVCDPRGKTYCLQINDWNDGRIWYKDGWSRLCHNFRIFSQKKKKDGISPSSSRIEAVVKSLSHIILLICWSLFSHYRVKMVEFHSQNEVIETRTKKPNIGEFRKSTTLASMESLSMPEVHEVVFLADFRCSKCQERVAEVMSKMNGDMLSVVVSVREKEVTLTCTNSRYNYASSNKMSSLYNKRSSSSTKLAFIMRLFFSNRNTSTNFRNN</sequence>
<evidence type="ECO:0000256" key="4">
    <source>
        <dbReference type="ARBA" id="ARBA00023163"/>
    </source>
</evidence>
<dbReference type="InterPro" id="IPR050655">
    <property type="entry name" value="Plant_B3_domain"/>
</dbReference>
<evidence type="ECO:0000313" key="9">
    <source>
        <dbReference type="Proteomes" id="UP001454036"/>
    </source>
</evidence>
<gene>
    <name evidence="8" type="ORF">LIER_06249</name>
</gene>
<comment type="subcellular location">
    <subcellularLocation>
        <location evidence="1">Nucleus</location>
    </subcellularLocation>
</comment>
<evidence type="ECO:0000256" key="3">
    <source>
        <dbReference type="ARBA" id="ARBA00023125"/>
    </source>
</evidence>
<feature type="region of interest" description="Disordered" evidence="6">
    <location>
        <begin position="125"/>
        <end position="178"/>
    </location>
</feature>
<accession>A0AAV3P8C4</accession>
<keyword evidence="9" id="KW-1185">Reference proteome</keyword>
<organism evidence="8 9">
    <name type="scientific">Lithospermum erythrorhizon</name>
    <name type="common">Purple gromwell</name>
    <name type="synonym">Lithospermum officinale var. erythrorhizon</name>
    <dbReference type="NCBI Taxonomy" id="34254"/>
    <lineage>
        <taxon>Eukaryota</taxon>
        <taxon>Viridiplantae</taxon>
        <taxon>Streptophyta</taxon>
        <taxon>Embryophyta</taxon>
        <taxon>Tracheophyta</taxon>
        <taxon>Spermatophyta</taxon>
        <taxon>Magnoliopsida</taxon>
        <taxon>eudicotyledons</taxon>
        <taxon>Gunneridae</taxon>
        <taxon>Pentapetalae</taxon>
        <taxon>asterids</taxon>
        <taxon>lamiids</taxon>
        <taxon>Boraginales</taxon>
        <taxon>Boraginaceae</taxon>
        <taxon>Boraginoideae</taxon>
        <taxon>Lithospermeae</taxon>
        <taxon>Lithospermum</taxon>
    </lineage>
</organism>
<feature type="compositionally biased region" description="Basic and acidic residues" evidence="6">
    <location>
        <begin position="140"/>
        <end position="153"/>
    </location>
</feature>
<dbReference type="PROSITE" id="PS50863">
    <property type="entry name" value="B3"/>
    <property type="match status" value="1"/>
</dbReference>
<dbReference type="GO" id="GO:0003677">
    <property type="term" value="F:DNA binding"/>
    <property type="evidence" value="ECO:0007669"/>
    <property type="project" value="UniProtKB-KW"/>
</dbReference>
<dbReference type="PANTHER" id="PTHR31920">
    <property type="entry name" value="B3 DOMAIN-CONTAINING"/>
    <property type="match status" value="1"/>
</dbReference>
<evidence type="ECO:0000256" key="5">
    <source>
        <dbReference type="ARBA" id="ARBA00023242"/>
    </source>
</evidence>
<keyword evidence="5" id="KW-0539">Nucleus</keyword>